<gene>
    <name evidence="1" type="ORF">QN277_016429</name>
</gene>
<protein>
    <submittedName>
        <fullName evidence="1">Uncharacterized protein</fullName>
    </submittedName>
</protein>
<reference evidence="1" key="1">
    <citation type="submission" date="2023-10" db="EMBL/GenBank/DDBJ databases">
        <title>Chromosome-level genome of the transformable northern wattle, Acacia crassicarpa.</title>
        <authorList>
            <person name="Massaro I."/>
            <person name="Sinha N.R."/>
            <person name="Poethig S."/>
            <person name="Leichty A.R."/>
        </authorList>
    </citation>
    <scope>NUCLEOTIDE SEQUENCE</scope>
    <source>
        <strain evidence="1">Acra3RX</strain>
        <tissue evidence="1">Leaf</tissue>
    </source>
</reference>
<organism evidence="1 2">
    <name type="scientific">Acacia crassicarpa</name>
    <name type="common">northern wattle</name>
    <dbReference type="NCBI Taxonomy" id="499986"/>
    <lineage>
        <taxon>Eukaryota</taxon>
        <taxon>Viridiplantae</taxon>
        <taxon>Streptophyta</taxon>
        <taxon>Embryophyta</taxon>
        <taxon>Tracheophyta</taxon>
        <taxon>Spermatophyta</taxon>
        <taxon>Magnoliopsida</taxon>
        <taxon>eudicotyledons</taxon>
        <taxon>Gunneridae</taxon>
        <taxon>Pentapetalae</taxon>
        <taxon>rosids</taxon>
        <taxon>fabids</taxon>
        <taxon>Fabales</taxon>
        <taxon>Fabaceae</taxon>
        <taxon>Caesalpinioideae</taxon>
        <taxon>mimosoid clade</taxon>
        <taxon>Acacieae</taxon>
        <taxon>Acacia</taxon>
    </lineage>
</organism>
<dbReference type="AlphaFoldDB" id="A0AAE1TBH8"/>
<proteinExistence type="predicted"/>
<accession>A0AAE1TBH8</accession>
<comment type="caution">
    <text evidence="1">The sequence shown here is derived from an EMBL/GenBank/DDBJ whole genome shotgun (WGS) entry which is preliminary data.</text>
</comment>
<name>A0AAE1TBH8_9FABA</name>
<evidence type="ECO:0000313" key="2">
    <source>
        <dbReference type="Proteomes" id="UP001293593"/>
    </source>
</evidence>
<dbReference type="EMBL" id="JAWXYG010000003">
    <property type="protein sequence ID" value="KAK4278601.1"/>
    <property type="molecule type" value="Genomic_DNA"/>
</dbReference>
<sequence length="84" mass="9251">MGSIFCGSKNGVSRTDLQRAFRDDAWRNILLGLRAVMLHCTWKLAKAVAASTILATRPDIFPMGGACSRKLDQDSKDSSHKRLS</sequence>
<keyword evidence="2" id="KW-1185">Reference proteome</keyword>
<evidence type="ECO:0000313" key="1">
    <source>
        <dbReference type="EMBL" id="KAK4278601.1"/>
    </source>
</evidence>
<dbReference type="Proteomes" id="UP001293593">
    <property type="component" value="Unassembled WGS sequence"/>
</dbReference>